<evidence type="ECO:0000313" key="2">
    <source>
        <dbReference type="EMBL" id="AXI30358.1"/>
    </source>
</evidence>
<organism evidence="2 3">
    <name type="scientific">Priestia megaterium</name>
    <name type="common">Bacillus megaterium</name>
    <dbReference type="NCBI Taxonomy" id="1404"/>
    <lineage>
        <taxon>Bacteria</taxon>
        <taxon>Bacillati</taxon>
        <taxon>Bacillota</taxon>
        <taxon>Bacilli</taxon>
        <taxon>Bacillales</taxon>
        <taxon>Bacillaceae</taxon>
        <taxon>Priestia</taxon>
    </lineage>
</organism>
<dbReference type="RefSeq" id="WP_114896102.1">
    <property type="nucleotide sequence ID" value="NZ_CP022674.1"/>
</dbReference>
<dbReference type="Gene3D" id="3.40.50.720">
    <property type="entry name" value="NAD(P)-binding Rossmann-like Domain"/>
    <property type="match status" value="1"/>
</dbReference>
<evidence type="ECO:0000313" key="3">
    <source>
        <dbReference type="Proteomes" id="UP000253834"/>
    </source>
</evidence>
<gene>
    <name evidence="2" type="ORF">CIB87_15465</name>
</gene>
<dbReference type="InterPro" id="IPR016040">
    <property type="entry name" value="NAD(P)-bd_dom"/>
</dbReference>
<name>A0AA86LZ24_PRIMG</name>
<evidence type="ECO:0000259" key="1">
    <source>
        <dbReference type="Pfam" id="PF13460"/>
    </source>
</evidence>
<dbReference type="InterPro" id="IPR036291">
    <property type="entry name" value="NAD(P)-bd_dom_sf"/>
</dbReference>
<dbReference type="PANTHER" id="PTHR43355:SF2">
    <property type="entry name" value="FLAVIN REDUCTASE (NADPH)"/>
    <property type="match status" value="1"/>
</dbReference>
<dbReference type="GO" id="GO:0016646">
    <property type="term" value="F:oxidoreductase activity, acting on the CH-NH group of donors, NAD or NADP as acceptor"/>
    <property type="evidence" value="ECO:0007669"/>
    <property type="project" value="TreeGrafter"/>
</dbReference>
<proteinExistence type="predicted"/>
<dbReference type="PANTHER" id="PTHR43355">
    <property type="entry name" value="FLAVIN REDUCTASE (NADPH)"/>
    <property type="match status" value="1"/>
</dbReference>
<dbReference type="InterPro" id="IPR051606">
    <property type="entry name" value="Polyketide_Oxido-like"/>
</dbReference>
<reference evidence="2 3" key="1">
    <citation type="submission" date="2017-07" db="EMBL/GenBank/DDBJ databases">
        <title>Isolation and development of strain Bacillus megaterium SR7 for enhanced growth and metabolite production under supercritical carbon dioxide.</title>
        <authorList>
            <person name="Freedman A.J.E."/>
            <person name="Peet K.C."/>
            <person name="Boock J.T."/>
            <person name="Penn K."/>
            <person name="Prather K.L.J."/>
            <person name="Thompson J.R."/>
        </authorList>
    </citation>
    <scope>NUCLEOTIDE SEQUENCE [LARGE SCALE GENOMIC DNA]</scope>
    <source>
        <strain evidence="2 3">SR7</strain>
    </source>
</reference>
<dbReference type="AlphaFoldDB" id="A0AA86LZ24"/>
<feature type="domain" description="NAD(P)-binding" evidence="1">
    <location>
        <begin position="9"/>
        <end position="198"/>
    </location>
</feature>
<sequence length="209" mass="23475">MKNTIAIIGGTGRAGRFLVKTAKEEGYCVRMLVRTPKKSLLDDPNITLIEGDARDPDVILSLLSGCHAVINTFGQPNKAVPLYSEITALVIQTMKELEIKRYVGVTGGSLDIEGDKKSIVNKVGASVFRILYSEMMEDKRKELQLLRKSKLDWTLIRLPFVKENKKSQAIKEDEFDMPGFKISSRDIARFMIEQIHNPSYIGKTPFIAN</sequence>
<dbReference type="EMBL" id="CP022674">
    <property type="protein sequence ID" value="AXI30358.1"/>
    <property type="molecule type" value="Genomic_DNA"/>
</dbReference>
<dbReference type="Pfam" id="PF13460">
    <property type="entry name" value="NAD_binding_10"/>
    <property type="match status" value="1"/>
</dbReference>
<dbReference type="Proteomes" id="UP000253834">
    <property type="component" value="Chromosome"/>
</dbReference>
<protein>
    <submittedName>
        <fullName evidence="2">NADH-flavin reductase</fullName>
    </submittedName>
</protein>
<dbReference type="SUPFAM" id="SSF51735">
    <property type="entry name" value="NAD(P)-binding Rossmann-fold domains"/>
    <property type="match status" value="1"/>
</dbReference>
<accession>A0AA86LZ24</accession>